<dbReference type="Gene3D" id="3.30.70.120">
    <property type="match status" value="1"/>
</dbReference>
<gene>
    <name evidence="2" type="ORF">METZ01_LOCUS295586</name>
</gene>
<evidence type="ECO:0000313" key="2">
    <source>
        <dbReference type="EMBL" id="SVC42732.1"/>
    </source>
</evidence>
<name>A0A382M5U8_9ZZZZ</name>
<reference evidence="2" key="1">
    <citation type="submission" date="2018-05" db="EMBL/GenBank/DDBJ databases">
        <authorList>
            <person name="Lanie J.A."/>
            <person name="Ng W.-L."/>
            <person name="Kazmierczak K.M."/>
            <person name="Andrzejewski T.M."/>
            <person name="Davidsen T.M."/>
            <person name="Wayne K.J."/>
            <person name="Tettelin H."/>
            <person name="Glass J.I."/>
            <person name="Rusch D."/>
            <person name="Podicherti R."/>
            <person name="Tsui H.-C.T."/>
            <person name="Winkler M.E."/>
        </authorList>
    </citation>
    <scope>NUCLEOTIDE SEQUENCE</scope>
</reference>
<dbReference type="InterPro" id="IPR004323">
    <property type="entry name" value="Ion_tolerance_CutA"/>
</dbReference>
<evidence type="ECO:0008006" key="3">
    <source>
        <dbReference type="Google" id="ProtNLM"/>
    </source>
</evidence>
<dbReference type="PANTHER" id="PTHR23419:SF8">
    <property type="entry name" value="FI09726P"/>
    <property type="match status" value="1"/>
</dbReference>
<dbReference type="SUPFAM" id="SSF54913">
    <property type="entry name" value="GlnB-like"/>
    <property type="match status" value="1"/>
</dbReference>
<dbReference type="PANTHER" id="PTHR23419">
    <property type="entry name" value="DIVALENT CATION TOLERANCE CUTA-RELATED"/>
    <property type="match status" value="1"/>
</dbReference>
<dbReference type="Pfam" id="PF03091">
    <property type="entry name" value="CutA1"/>
    <property type="match status" value="1"/>
</dbReference>
<protein>
    <recommendedName>
        <fullName evidence="3">Divalent-cation tolerance protein CutA</fullName>
    </recommendedName>
</protein>
<dbReference type="GO" id="GO:0005507">
    <property type="term" value="F:copper ion binding"/>
    <property type="evidence" value="ECO:0007669"/>
    <property type="project" value="TreeGrafter"/>
</dbReference>
<dbReference type="AlphaFoldDB" id="A0A382M5U8"/>
<accession>A0A382M5U8</accession>
<dbReference type="InterPro" id="IPR011322">
    <property type="entry name" value="N-reg_PII-like_a/b"/>
</dbReference>
<organism evidence="2">
    <name type="scientific">marine metagenome</name>
    <dbReference type="NCBI Taxonomy" id="408172"/>
    <lineage>
        <taxon>unclassified sequences</taxon>
        <taxon>metagenomes</taxon>
        <taxon>ecological metagenomes</taxon>
    </lineage>
</organism>
<dbReference type="InterPro" id="IPR015867">
    <property type="entry name" value="N-reg_PII/ATP_PRibTrfase_C"/>
</dbReference>
<comment type="similarity">
    <text evidence="1">Belongs to the CutA family.</text>
</comment>
<evidence type="ECO:0000256" key="1">
    <source>
        <dbReference type="ARBA" id="ARBA00010169"/>
    </source>
</evidence>
<dbReference type="GO" id="GO:0010038">
    <property type="term" value="P:response to metal ion"/>
    <property type="evidence" value="ECO:0007669"/>
    <property type="project" value="InterPro"/>
</dbReference>
<sequence length="106" mass="12284">MKIKIIQTTTDSIKIAESISELLVKNNISPCVQIISNVKSVYQWKDKVEHSSEILLLIKTIPENVQKCKDIILKHHNYDTPELIVMDGYILEDDYQAWFIEHCGKI</sequence>
<dbReference type="EMBL" id="UINC01090625">
    <property type="protein sequence ID" value="SVC42732.1"/>
    <property type="molecule type" value="Genomic_DNA"/>
</dbReference>
<proteinExistence type="inferred from homology"/>